<dbReference type="EMBL" id="CAIIXF020000007">
    <property type="protein sequence ID" value="CAH1788869.1"/>
    <property type="molecule type" value="Genomic_DNA"/>
</dbReference>
<dbReference type="FunFam" id="2.140.10.30:FF:000002">
    <property type="entry name" value="Dipeptidyl peptidase 8-like isoform"/>
    <property type="match status" value="1"/>
</dbReference>
<dbReference type="FunFam" id="3.40.50.1820:FF:000016">
    <property type="entry name" value="Dipeptidyl peptidase 8-like isoform"/>
    <property type="match status" value="1"/>
</dbReference>
<evidence type="ECO:0000256" key="7">
    <source>
        <dbReference type="ARBA" id="ARBA00022825"/>
    </source>
</evidence>
<dbReference type="PANTHER" id="PTHR11731:SF193">
    <property type="entry name" value="DIPEPTIDYL PEPTIDASE 9"/>
    <property type="match status" value="1"/>
</dbReference>
<keyword evidence="4" id="KW-0031">Aminopeptidase</keyword>
<dbReference type="InterPro" id="IPR029058">
    <property type="entry name" value="AB_hydrolase_fold"/>
</dbReference>
<evidence type="ECO:0000259" key="9">
    <source>
        <dbReference type="Pfam" id="PF00326"/>
    </source>
</evidence>
<dbReference type="InterPro" id="IPR002470">
    <property type="entry name" value="Peptidase_S9A"/>
</dbReference>
<evidence type="ECO:0000256" key="1">
    <source>
        <dbReference type="ARBA" id="ARBA00001257"/>
    </source>
</evidence>
<dbReference type="SUPFAM" id="SSF82171">
    <property type="entry name" value="DPP6 N-terminal domain-like"/>
    <property type="match status" value="1"/>
</dbReference>
<dbReference type="OrthoDB" id="16520at2759"/>
<name>A0A8S4P387_OWEFU</name>
<evidence type="ECO:0000256" key="2">
    <source>
        <dbReference type="ARBA" id="ARBA00005228"/>
    </source>
</evidence>
<evidence type="ECO:0000256" key="5">
    <source>
        <dbReference type="ARBA" id="ARBA00022670"/>
    </source>
</evidence>
<comment type="catalytic activity">
    <reaction evidence="1">
        <text>Release of an N-terminal dipeptide, Xaa-Yaa-|-Zaa-, from a polypeptide, preferentially when Yaa is Pro, provided Zaa is neither Pro nor hydroxyproline.</text>
        <dbReference type="EC" id="3.4.14.5"/>
    </reaction>
</comment>
<protein>
    <recommendedName>
        <fullName evidence="8">Prolyl endopeptidase</fullName>
        <ecNumber evidence="8">3.4.21.-</ecNumber>
    </recommendedName>
</protein>
<feature type="domain" description="Dipeptidyl peptidase 8 /9 ,N-terminal" evidence="11">
    <location>
        <begin position="31"/>
        <end position="140"/>
    </location>
</feature>
<dbReference type="Gene3D" id="3.40.50.1820">
    <property type="entry name" value="alpha/beta hydrolase"/>
    <property type="match status" value="1"/>
</dbReference>
<organism evidence="12 13">
    <name type="scientific">Owenia fusiformis</name>
    <name type="common">Polychaete worm</name>
    <dbReference type="NCBI Taxonomy" id="6347"/>
    <lineage>
        <taxon>Eukaryota</taxon>
        <taxon>Metazoa</taxon>
        <taxon>Spiralia</taxon>
        <taxon>Lophotrochozoa</taxon>
        <taxon>Annelida</taxon>
        <taxon>Polychaeta</taxon>
        <taxon>Sedentaria</taxon>
        <taxon>Canalipalpata</taxon>
        <taxon>Sabellida</taxon>
        <taxon>Oweniida</taxon>
        <taxon>Oweniidae</taxon>
        <taxon>Owenia</taxon>
    </lineage>
</organism>
<dbReference type="EC" id="3.4.21.-" evidence="8"/>
<keyword evidence="7 8" id="KW-0720">Serine protease</keyword>
<dbReference type="Pfam" id="PF19520">
    <property type="entry name" value="Dpp_8_9_N"/>
    <property type="match status" value="1"/>
</dbReference>
<dbReference type="Proteomes" id="UP000749559">
    <property type="component" value="Unassembled WGS sequence"/>
</dbReference>
<dbReference type="SUPFAM" id="SSF53474">
    <property type="entry name" value="alpha/beta-Hydrolases"/>
    <property type="match status" value="1"/>
</dbReference>
<dbReference type="PRINTS" id="PR00862">
    <property type="entry name" value="PROLIGOPTASE"/>
</dbReference>
<accession>A0A8S4P387</accession>
<dbReference type="InterPro" id="IPR002469">
    <property type="entry name" value="Peptidase_S9B_N"/>
</dbReference>
<gene>
    <name evidence="12" type="ORF">OFUS_LOCUS14323</name>
</gene>
<dbReference type="PANTHER" id="PTHR11731">
    <property type="entry name" value="PROTEASE FAMILY S9B,C DIPEPTIDYL-PEPTIDASE IV-RELATED"/>
    <property type="match status" value="1"/>
</dbReference>
<dbReference type="InterPro" id="IPR001375">
    <property type="entry name" value="Peptidase_S9_cat"/>
</dbReference>
<keyword evidence="6 8" id="KW-0378">Hydrolase</keyword>
<evidence type="ECO:0000259" key="11">
    <source>
        <dbReference type="Pfam" id="PF19520"/>
    </source>
</evidence>
<evidence type="ECO:0000259" key="10">
    <source>
        <dbReference type="Pfam" id="PF00930"/>
    </source>
</evidence>
<dbReference type="Pfam" id="PF00326">
    <property type="entry name" value="Peptidase_S9"/>
    <property type="match status" value="1"/>
</dbReference>
<dbReference type="GO" id="GO:0006508">
    <property type="term" value="P:proteolysis"/>
    <property type="evidence" value="ECO:0007669"/>
    <property type="project" value="UniProtKB-KW"/>
</dbReference>
<evidence type="ECO:0000256" key="8">
    <source>
        <dbReference type="RuleBase" id="RU368024"/>
    </source>
</evidence>
<evidence type="ECO:0000256" key="3">
    <source>
        <dbReference type="ARBA" id="ARBA00010036"/>
    </source>
</evidence>
<dbReference type="AlphaFoldDB" id="A0A8S4P387"/>
<evidence type="ECO:0000256" key="4">
    <source>
        <dbReference type="ARBA" id="ARBA00022438"/>
    </source>
</evidence>
<dbReference type="GO" id="GO:0008239">
    <property type="term" value="F:dipeptidyl-peptidase activity"/>
    <property type="evidence" value="ECO:0007669"/>
    <property type="project" value="UniProtKB-EC"/>
</dbReference>
<comment type="similarity">
    <text evidence="2 8">Belongs to the peptidase S9A family.</text>
</comment>
<dbReference type="Gene3D" id="2.140.10.30">
    <property type="entry name" value="Dipeptidylpeptidase IV, N-terminal domain"/>
    <property type="match status" value="1"/>
</dbReference>
<evidence type="ECO:0000313" key="12">
    <source>
        <dbReference type="EMBL" id="CAH1788869.1"/>
    </source>
</evidence>
<comment type="similarity">
    <text evidence="3">Belongs to the peptidase S9B family. DPPIV subfamily.</text>
</comment>
<dbReference type="InterPro" id="IPR045785">
    <property type="entry name" value="Dpp_8/9_N"/>
</dbReference>
<dbReference type="GO" id="GO:0004252">
    <property type="term" value="F:serine-type endopeptidase activity"/>
    <property type="evidence" value="ECO:0007669"/>
    <property type="project" value="UniProtKB-UniRule"/>
</dbReference>
<feature type="domain" description="Dipeptidylpeptidase IV N-terminal" evidence="10">
    <location>
        <begin position="193"/>
        <end position="575"/>
    </location>
</feature>
<reference evidence="12" key="1">
    <citation type="submission" date="2022-03" db="EMBL/GenBank/DDBJ databases">
        <authorList>
            <person name="Martin C."/>
        </authorList>
    </citation>
    <scope>NUCLEOTIDE SEQUENCE</scope>
</reference>
<keyword evidence="5 8" id="KW-0645">Protease</keyword>
<feature type="domain" description="Peptidase S9 prolyl oligopeptidase catalytic" evidence="9">
    <location>
        <begin position="669"/>
        <end position="870"/>
    </location>
</feature>
<proteinExistence type="inferred from homology"/>
<dbReference type="InterPro" id="IPR050278">
    <property type="entry name" value="Serine_Prot_S9B/DPPIV"/>
</dbReference>
<dbReference type="GO" id="GO:0004177">
    <property type="term" value="F:aminopeptidase activity"/>
    <property type="evidence" value="ECO:0007669"/>
    <property type="project" value="UniProtKB-KW"/>
</dbReference>
<comment type="caution">
    <text evidence="12">The sequence shown here is derived from an EMBL/GenBank/DDBJ whole genome shotgun (WGS) entry which is preliminary data.</text>
</comment>
<keyword evidence="13" id="KW-1185">Reference proteome</keyword>
<evidence type="ECO:0000256" key="6">
    <source>
        <dbReference type="ARBA" id="ARBA00022801"/>
    </source>
</evidence>
<sequence length="870" mass="98412">MASEVTMESVEGPHAPLVYTPSTGLVTDPREKKTWAQFREAVRATKKQQVNMVNKVPHTFTYRTIETPLGPRTRLYFLGVPPGQRRENTLLYVDVPCGVTAIDLSKPLEWKNLLETFSATPLLGQYTKEEQLLRERKRLGHFGITSYNVDTTSGRFVFPACNSLYTFVDSVGSDGQFQTNPVFPTEVISSALGVRLDPQLCPHNPHLLAFINNSDVWVTNILTGEERRLTFAHKGCKNIAEDPKSAGVPSFVVQEEFDRYTGYWWQPCKTTDDGTYRVLYEEVDESEVDILHIVSPDEHSVDDYRYPRAGTANAKCILKMLEFSVNENRVCNVKELHMKEALSHMFPWLEYIVRAGWTADSKYVWAQILSRNQDRLALVLISPDNFTMDAYDIEMQEFDQQSSNSGVYMIYQDTSDIWINVSDILHFFPQISSNEISFIWSSEKSGFRHLYHVTSNLELVGYRVDDKTHDNAEGRDPVSSLDADFMFSGISSKPSIKQELALTHGDWAVTDKIWVDDKKNLLYFTGTKDTPLESHLYVLDLECPGSAITRLTQLGFSHNVCLDQHCTSYTSVFSSIAEGPRCHILKIEVRDANHIASPVSSLLDLPEDSNGYKPGELFSCPSKSGDTFYGMVYKPHNYIPGEKYPTVLYVYGGPHTQLVTNSYKGLRFLRLHMFASLGYAVVVLDCRGSSNRGVTFESHLKDKMGTVEIADQVEGLHWIASQVGYIDIGRVAIHGWSYGGYLALMGLSQRPDIFKLAIAGAPVTSWALYDTGYTERYMGTPQTNSEPYKAGSVLEYVDKFPNEENRLLIVHGLIDENVHFLHTSSFVNALVKACKPYTLQVYPNERHGIRNPEASEHYETMVLSFLQQHL</sequence>
<evidence type="ECO:0000313" key="13">
    <source>
        <dbReference type="Proteomes" id="UP000749559"/>
    </source>
</evidence>
<dbReference type="Pfam" id="PF00930">
    <property type="entry name" value="DPPIV_N"/>
    <property type="match status" value="1"/>
</dbReference>